<evidence type="ECO:0000256" key="1">
    <source>
        <dbReference type="SAM" id="MobiDB-lite"/>
    </source>
</evidence>
<reference evidence="2 3" key="1">
    <citation type="journal article" date="2012" name="J. Bacteriol.">
        <title>Complete genome sequence of Nocardia brasiliensis HUJEG-1.</title>
        <authorList>
            <person name="Vera-Cabrera L."/>
            <person name="Ortiz-Lopez R."/>
            <person name="Elizondo-Gonzalez R."/>
            <person name="Perez-Maya A.A."/>
            <person name="Ocampo-Candiani J."/>
        </authorList>
    </citation>
    <scope>NUCLEOTIDE SEQUENCE [LARGE SCALE GENOMIC DNA]</scope>
    <source>
        <strain evidence="3">ATCC 700358</strain>
    </source>
</reference>
<dbReference type="EMBL" id="CP003876">
    <property type="protein sequence ID" value="AFU02891.1"/>
    <property type="molecule type" value="Genomic_DNA"/>
</dbReference>
<dbReference type="AlphaFoldDB" id="K0F5Z6"/>
<sequence>MTADDEPGEHEPLQARLDEILALEPRLDEVLVLAPSLDEIVALEPRLGQIHEFPHAATPFGVDTQEAPTDDQR</sequence>
<dbReference type="KEGG" id="nbr:O3I_024690"/>
<dbReference type="Proteomes" id="UP000006304">
    <property type="component" value="Chromosome"/>
</dbReference>
<gene>
    <name evidence="2" type="ORF">O3I_024690</name>
</gene>
<proteinExistence type="predicted"/>
<accession>K0F5Z6</accession>
<evidence type="ECO:0000313" key="2">
    <source>
        <dbReference type="EMBL" id="AFU02891.1"/>
    </source>
</evidence>
<dbReference type="STRING" id="1133849.O3I_024690"/>
<evidence type="ECO:0000313" key="3">
    <source>
        <dbReference type="Proteomes" id="UP000006304"/>
    </source>
</evidence>
<keyword evidence="3" id="KW-1185">Reference proteome</keyword>
<protein>
    <submittedName>
        <fullName evidence="2">Uncharacterized protein</fullName>
    </submittedName>
</protein>
<dbReference type="HOGENOM" id="CLU_2701038_0_0_11"/>
<organism evidence="2 3">
    <name type="scientific">Nocardia brasiliensis (strain ATCC 700358 / HUJEG-1)</name>
    <dbReference type="NCBI Taxonomy" id="1133849"/>
    <lineage>
        <taxon>Bacteria</taxon>
        <taxon>Bacillati</taxon>
        <taxon>Actinomycetota</taxon>
        <taxon>Actinomycetes</taxon>
        <taxon>Mycobacteriales</taxon>
        <taxon>Nocardiaceae</taxon>
        <taxon>Nocardia</taxon>
    </lineage>
</organism>
<dbReference type="RefSeq" id="WP_014985746.1">
    <property type="nucleotide sequence ID" value="NC_018681.1"/>
</dbReference>
<feature type="region of interest" description="Disordered" evidence="1">
    <location>
        <begin position="54"/>
        <end position="73"/>
    </location>
</feature>
<name>K0F5Z6_NOCB7</name>